<dbReference type="EMBL" id="SOHE01000041">
    <property type="protein sequence ID" value="TFD50618.1"/>
    <property type="molecule type" value="Genomic_DNA"/>
</dbReference>
<organism evidence="2 3">
    <name type="scientific">Cryobacterium frigoriphilum</name>
    <dbReference type="NCBI Taxonomy" id="1259150"/>
    <lineage>
        <taxon>Bacteria</taxon>
        <taxon>Bacillati</taxon>
        <taxon>Actinomycetota</taxon>
        <taxon>Actinomycetes</taxon>
        <taxon>Micrococcales</taxon>
        <taxon>Microbacteriaceae</taxon>
        <taxon>Cryobacterium</taxon>
    </lineage>
</organism>
<keyword evidence="3" id="KW-1185">Reference proteome</keyword>
<feature type="signal peptide" evidence="1">
    <location>
        <begin position="1"/>
        <end position="25"/>
    </location>
</feature>
<evidence type="ECO:0000313" key="3">
    <source>
        <dbReference type="Proteomes" id="UP000297447"/>
    </source>
</evidence>
<dbReference type="SUPFAM" id="SSF117074">
    <property type="entry name" value="Hypothetical protein PA1324"/>
    <property type="match status" value="1"/>
</dbReference>
<proteinExistence type="predicted"/>
<dbReference type="OrthoDB" id="5143602at2"/>
<dbReference type="Proteomes" id="UP000297447">
    <property type="component" value="Unassembled WGS sequence"/>
</dbReference>
<dbReference type="Gene3D" id="3.40.50.12090">
    <property type="match status" value="1"/>
</dbReference>
<protein>
    <submittedName>
        <fullName evidence="2">Cell wall-binding repeat-containing protein</fullName>
    </submittedName>
</protein>
<feature type="chain" id="PRO_5020824398" evidence="1">
    <location>
        <begin position="26"/>
        <end position="435"/>
    </location>
</feature>
<comment type="caution">
    <text evidence="2">The sequence shown here is derived from an EMBL/GenBank/DDBJ whole genome shotgun (WGS) entry which is preliminary data.</text>
</comment>
<dbReference type="InterPro" id="IPR007253">
    <property type="entry name" value="Cell_wall-bd_2"/>
</dbReference>
<dbReference type="InterPro" id="IPR051922">
    <property type="entry name" value="Bact_Sporulation_Assoc"/>
</dbReference>
<dbReference type="Pfam" id="PF04122">
    <property type="entry name" value="CW_binding_2"/>
    <property type="match status" value="3"/>
</dbReference>
<name>A0A4V3IRC6_9MICO</name>
<accession>A0A4V3IRC6</accession>
<gene>
    <name evidence="2" type="ORF">E3T55_09470</name>
</gene>
<evidence type="ECO:0000313" key="2">
    <source>
        <dbReference type="EMBL" id="TFD50618.1"/>
    </source>
</evidence>
<sequence>MKRLSSSLLLILLLMAGGAVPAAQAADAVTATFSGTIRFLESPNNPVKEGFYVALSRSAGERYAYTASTDASGRFEAAGIAPGNYYINVGSRTQSWGLNGTSGNVGRFADTLFTFVAGGTVGIDPLVPFESSPLEPTVERVAGADRYESAVAVSRYAFAAAPVVFLASGENFPDGLSASAAAAQMGGPLLLTTPLSIPPSVIAELNRLQPARVIVAGGPGAIDDSVVAALTNRGYATQRVFGADRYATSAAIARLAFPSCGTVFIASGRSFADALSLSATAAASAGPLLLVDGLSQSLGVSARSVIADLGCTEASIGGGTAAVSPAIENELTTRVQNVKRFAGTDRYDTSRLINEWSGQFTRHVFVASGENFPDALAAAAAAGGLHAGLYLAQKQCIPGGLGLFLTSTKPALVTLVGGTAVLDQAAHPYTWGLCT</sequence>
<keyword evidence="1" id="KW-0732">Signal</keyword>
<evidence type="ECO:0000256" key="1">
    <source>
        <dbReference type="SAM" id="SignalP"/>
    </source>
</evidence>
<dbReference type="AlphaFoldDB" id="A0A4V3IRC6"/>
<dbReference type="PANTHER" id="PTHR30032">
    <property type="entry name" value="N-ACETYLMURAMOYL-L-ALANINE AMIDASE-RELATED"/>
    <property type="match status" value="1"/>
</dbReference>
<reference evidence="2 3" key="1">
    <citation type="submission" date="2019-03" db="EMBL/GenBank/DDBJ databases">
        <title>Genomics of glacier-inhabiting Cryobacterium strains.</title>
        <authorList>
            <person name="Liu Q."/>
            <person name="Xin Y.-H."/>
        </authorList>
    </citation>
    <scope>NUCLEOTIDE SEQUENCE [LARGE SCALE GENOMIC DNA]</scope>
    <source>
        <strain evidence="2 3">Hh14</strain>
    </source>
</reference>
<dbReference type="RefSeq" id="WP_134519292.1">
    <property type="nucleotide sequence ID" value="NZ_SOHE01000041.1"/>
</dbReference>
<dbReference type="PANTHER" id="PTHR30032:SF1">
    <property type="entry name" value="N-ACETYLMURAMOYL-L-ALANINE AMIDASE LYTC"/>
    <property type="match status" value="1"/>
</dbReference>